<accession>A0A7I8WAR5</accession>
<evidence type="ECO:0000256" key="4">
    <source>
        <dbReference type="ARBA" id="ARBA00022741"/>
    </source>
</evidence>
<comment type="caution">
    <text evidence="16">The sequence shown here is derived from an EMBL/GenBank/DDBJ whole genome shotgun (WGS) entry which is preliminary data.</text>
</comment>
<evidence type="ECO:0000256" key="9">
    <source>
        <dbReference type="PROSITE-ProRule" id="PRU00191"/>
    </source>
</evidence>
<evidence type="ECO:0000256" key="3">
    <source>
        <dbReference type="ARBA" id="ARBA00022679"/>
    </source>
</evidence>
<dbReference type="FunFam" id="1.10.510.10:FF:000554">
    <property type="entry name" value="Predicted protein"/>
    <property type="match status" value="1"/>
</dbReference>
<evidence type="ECO:0000313" key="16">
    <source>
        <dbReference type="EMBL" id="CAD5125233.1"/>
    </source>
</evidence>
<dbReference type="SUPFAM" id="SSF56112">
    <property type="entry name" value="Protein kinase-like (PK-like)"/>
    <property type="match status" value="1"/>
</dbReference>
<dbReference type="InterPro" id="IPR036028">
    <property type="entry name" value="SH3-like_dom_sf"/>
</dbReference>
<dbReference type="InterPro" id="IPR001245">
    <property type="entry name" value="Ser-Thr/Tyr_kinase_cat_dom"/>
</dbReference>
<dbReference type="PANTHER" id="PTHR24418">
    <property type="entry name" value="TYROSINE-PROTEIN KINASE"/>
    <property type="match status" value="1"/>
</dbReference>
<evidence type="ECO:0000256" key="12">
    <source>
        <dbReference type="RuleBase" id="RU362096"/>
    </source>
</evidence>
<organism evidence="16 17">
    <name type="scientific">Dimorphilus gyrociliatus</name>
    <dbReference type="NCBI Taxonomy" id="2664684"/>
    <lineage>
        <taxon>Eukaryota</taxon>
        <taxon>Metazoa</taxon>
        <taxon>Spiralia</taxon>
        <taxon>Lophotrochozoa</taxon>
        <taxon>Annelida</taxon>
        <taxon>Polychaeta</taxon>
        <taxon>Polychaeta incertae sedis</taxon>
        <taxon>Dinophilidae</taxon>
        <taxon>Dimorphilus</taxon>
    </lineage>
</organism>
<dbReference type="Gene3D" id="3.30.200.20">
    <property type="entry name" value="Phosphorylase Kinase, domain 1"/>
    <property type="match status" value="1"/>
</dbReference>
<evidence type="ECO:0000259" key="13">
    <source>
        <dbReference type="PROSITE" id="PS50001"/>
    </source>
</evidence>
<evidence type="ECO:0000256" key="2">
    <source>
        <dbReference type="ARBA" id="ARBA00022553"/>
    </source>
</evidence>
<dbReference type="AlphaFoldDB" id="A0A7I8WAR5"/>
<evidence type="ECO:0000256" key="6">
    <source>
        <dbReference type="ARBA" id="ARBA00022840"/>
    </source>
</evidence>
<dbReference type="CDD" id="cd11845">
    <property type="entry name" value="SH3_Src_like"/>
    <property type="match status" value="1"/>
</dbReference>
<dbReference type="PROSITE" id="PS00109">
    <property type="entry name" value="PROTEIN_KINASE_TYR"/>
    <property type="match status" value="1"/>
</dbReference>
<dbReference type="InterPro" id="IPR020635">
    <property type="entry name" value="Tyr_kinase_cat_dom"/>
</dbReference>
<keyword evidence="3 12" id="KW-0808">Transferase</keyword>
<dbReference type="PROSITE" id="PS00107">
    <property type="entry name" value="PROTEIN_KINASE_ATP"/>
    <property type="match status" value="1"/>
</dbReference>
<dbReference type="InterPro" id="IPR001452">
    <property type="entry name" value="SH3_domain"/>
</dbReference>
<dbReference type="PRINTS" id="PR00452">
    <property type="entry name" value="SH3DOMAIN"/>
</dbReference>
<dbReference type="EC" id="2.7.10.2" evidence="12"/>
<keyword evidence="7 12" id="KW-0829">Tyrosine-protein kinase</keyword>
<dbReference type="InterPro" id="IPR017441">
    <property type="entry name" value="Protein_kinase_ATP_BS"/>
</dbReference>
<dbReference type="Gene3D" id="3.30.505.10">
    <property type="entry name" value="SH2 domain"/>
    <property type="match status" value="1"/>
</dbReference>
<keyword evidence="4 11" id="KW-0547">Nucleotide-binding</keyword>
<dbReference type="SUPFAM" id="SSF55550">
    <property type="entry name" value="SH2 domain"/>
    <property type="match status" value="1"/>
</dbReference>
<dbReference type="InterPro" id="IPR050198">
    <property type="entry name" value="Non-receptor_tyrosine_kinases"/>
</dbReference>
<dbReference type="InterPro" id="IPR000980">
    <property type="entry name" value="SH2"/>
</dbReference>
<keyword evidence="6 11" id="KW-0067">ATP-binding</keyword>
<comment type="similarity">
    <text evidence="12">Belongs to the protein kinase superfamily. Tyr protein kinase family.</text>
</comment>
<dbReference type="Gene3D" id="1.10.510.10">
    <property type="entry name" value="Transferase(Phosphotransferase) domain 1"/>
    <property type="match status" value="1"/>
</dbReference>
<dbReference type="SMART" id="SM00326">
    <property type="entry name" value="SH3"/>
    <property type="match status" value="1"/>
</dbReference>
<feature type="domain" description="SH2" evidence="13">
    <location>
        <begin position="114"/>
        <end position="210"/>
    </location>
</feature>
<evidence type="ECO:0000256" key="5">
    <source>
        <dbReference type="ARBA" id="ARBA00022777"/>
    </source>
</evidence>
<dbReference type="GO" id="GO:0005524">
    <property type="term" value="F:ATP binding"/>
    <property type="evidence" value="ECO:0007669"/>
    <property type="project" value="UniProtKB-UniRule"/>
</dbReference>
<dbReference type="InterPro" id="IPR011009">
    <property type="entry name" value="Kinase-like_dom_sf"/>
</dbReference>
<dbReference type="InterPro" id="IPR036860">
    <property type="entry name" value="SH2_dom_sf"/>
</dbReference>
<comment type="catalytic activity">
    <reaction evidence="8 12">
        <text>L-tyrosyl-[protein] + ATP = O-phospho-L-tyrosyl-[protein] + ADP + H(+)</text>
        <dbReference type="Rhea" id="RHEA:10596"/>
        <dbReference type="Rhea" id="RHEA-COMP:10136"/>
        <dbReference type="Rhea" id="RHEA-COMP:20101"/>
        <dbReference type="ChEBI" id="CHEBI:15378"/>
        <dbReference type="ChEBI" id="CHEBI:30616"/>
        <dbReference type="ChEBI" id="CHEBI:46858"/>
        <dbReference type="ChEBI" id="CHEBI:61978"/>
        <dbReference type="ChEBI" id="CHEBI:456216"/>
        <dbReference type="EC" id="2.7.10.2"/>
    </reaction>
</comment>
<dbReference type="Pfam" id="PF00018">
    <property type="entry name" value="SH3_1"/>
    <property type="match status" value="1"/>
</dbReference>
<proteinExistence type="inferred from homology"/>
<dbReference type="Proteomes" id="UP000549394">
    <property type="component" value="Unassembled WGS sequence"/>
</dbReference>
<feature type="binding site" evidence="11">
    <location>
        <position position="257"/>
    </location>
    <ligand>
        <name>ATP</name>
        <dbReference type="ChEBI" id="CHEBI:30616"/>
    </ligand>
</feature>
<dbReference type="InterPro" id="IPR008266">
    <property type="entry name" value="Tyr_kinase_AS"/>
</dbReference>
<dbReference type="PRINTS" id="PR00401">
    <property type="entry name" value="SH2DOMAIN"/>
</dbReference>
<sequence>MGNCCNPTPRSLGNGHVQASAPVKTSDVTLLPMDTRPQIRAQAVIKRVRAMYDYKGRTPDDLSFVKGEILDVLDMDSDNADWWRAKRINSNSIGFIPSNYVTDDDENKIESQEWYFGIERRDAERKLLWVGNEVGTFLIRKSADNKAYALTVKDLNKETNEHCIKHYKIRKMDEGGVFIAARRPFKSMMDLVRHYMASADGLCCRLEKPCPKVPATVPFKQLEVRRSQVKRIRRLGHGNFGEVSAGKFQNSVDVAIKSLKPGTMPPGAFLAEAKRMHKFRHPKLVQLMGVCTDCEPMLIITELMVNGSLLDYLREKKSLERFPFADLIDICAQVAEGMKYLEKENFIHRDLRAANILVGENNEVKVADFGLAKEIKVDDTNDGADEPMKFPIKWTAPEAAFKREFSTKSDVWSFGVLLYEIMTFGRVPYPSLSGQEVLNKVSGSYRMEKPSSSSGLFHCPDSVYGLMLNCWDRDPERRPTFEHIYHFFDEFEIANEPSYKDVFS</sequence>
<dbReference type="PROSITE" id="PS50001">
    <property type="entry name" value="SH2"/>
    <property type="match status" value="1"/>
</dbReference>
<name>A0A7I8WAR5_9ANNE</name>
<gene>
    <name evidence="16" type="ORF">DGYR_LOCUS12645</name>
</gene>
<dbReference type="EMBL" id="CAJFCJ010000025">
    <property type="protein sequence ID" value="CAD5125233.1"/>
    <property type="molecule type" value="Genomic_DNA"/>
</dbReference>
<evidence type="ECO:0000259" key="14">
    <source>
        <dbReference type="PROSITE" id="PS50002"/>
    </source>
</evidence>
<dbReference type="SMART" id="SM00219">
    <property type="entry name" value="TyrKc"/>
    <property type="match status" value="1"/>
</dbReference>
<keyword evidence="9" id="KW-0727">SH2 domain</keyword>
<dbReference type="SMART" id="SM00252">
    <property type="entry name" value="SH2"/>
    <property type="match status" value="1"/>
</dbReference>
<dbReference type="Pfam" id="PF00017">
    <property type="entry name" value="SH2"/>
    <property type="match status" value="1"/>
</dbReference>
<keyword evidence="17" id="KW-1185">Reference proteome</keyword>
<feature type="domain" description="SH3" evidence="14">
    <location>
        <begin position="43"/>
        <end position="106"/>
    </location>
</feature>
<feature type="domain" description="Protein kinase" evidence="15">
    <location>
        <begin position="229"/>
        <end position="488"/>
    </location>
</feature>
<evidence type="ECO:0000256" key="11">
    <source>
        <dbReference type="PROSITE-ProRule" id="PRU10141"/>
    </source>
</evidence>
<dbReference type="InterPro" id="IPR000719">
    <property type="entry name" value="Prot_kinase_dom"/>
</dbReference>
<dbReference type="Pfam" id="PF07714">
    <property type="entry name" value="PK_Tyr_Ser-Thr"/>
    <property type="match status" value="1"/>
</dbReference>
<dbReference type="PRINTS" id="PR00109">
    <property type="entry name" value="TYRKINASE"/>
</dbReference>
<evidence type="ECO:0000256" key="8">
    <source>
        <dbReference type="ARBA" id="ARBA00051245"/>
    </source>
</evidence>
<keyword evidence="5 12" id="KW-0418">Kinase</keyword>
<dbReference type="PROSITE" id="PS50011">
    <property type="entry name" value="PROTEIN_KINASE_DOM"/>
    <property type="match status" value="1"/>
</dbReference>
<keyword evidence="1 10" id="KW-0728">SH3 domain</keyword>
<reference evidence="16 17" key="1">
    <citation type="submission" date="2020-08" db="EMBL/GenBank/DDBJ databases">
        <authorList>
            <person name="Hejnol A."/>
        </authorList>
    </citation>
    <scope>NUCLEOTIDE SEQUENCE [LARGE SCALE GENOMIC DNA]</scope>
</reference>
<dbReference type="GO" id="GO:0004715">
    <property type="term" value="F:non-membrane spanning protein tyrosine kinase activity"/>
    <property type="evidence" value="ECO:0007669"/>
    <property type="project" value="UniProtKB-EC"/>
</dbReference>
<dbReference type="Gene3D" id="2.30.30.40">
    <property type="entry name" value="SH3 Domains"/>
    <property type="match status" value="1"/>
</dbReference>
<evidence type="ECO:0000256" key="1">
    <source>
        <dbReference type="ARBA" id="ARBA00022443"/>
    </source>
</evidence>
<evidence type="ECO:0000256" key="7">
    <source>
        <dbReference type="ARBA" id="ARBA00023137"/>
    </source>
</evidence>
<dbReference type="SUPFAM" id="SSF50044">
    <property type="entry name" value="SH3-domain"/>
    <property type="match status" value="1"/>
</dbReference>
<keyword evidence="2" id="KW-0597">Phosphoprotein</keyword>
<evidence type="ECO:0000313" key="17">
    <source>
        <dbReference type="Proteomes" id="UP000549394"/>
    </source>
</evidence>
<dbReference type="PROSITE" id="PS50002">
    <property type="entry name" value="SH3"/>
    <property type="match status" value="1"/>
</dbReference>
<protein>
    <recommendedName>
        <fullName evidence="12">Tyrosine-protein kinase</fullName>
        <ecNumber evidence="12">2.7.10.2</ecNumber>
    </recommendedName>
</protein>
<evidence type="ECO:0000259" key="15">
    <source>
        <dbReference type="PROSITE" id="PS50011"/>
    </source>
</evidence>
<evidence type="ECO:0000256" key="10">
    <source>
        <dbReference type="PROSITE-ProRule" id="PRU00192"/>
    </source>
</evidence>
<dbReference type="OrthoDB" id="4062651at2759"/>